<feature type="transmembrane region" description="Helical" evidence="6">
    <location>
        <begin position="33"/>
        <end position="51"/>
    </location>
</feature>
<feature type="transmembrane region" description="Helical" evidence="6">
    <location>
        <begin position="235"/>
        <end position="255"/>
    </location>
</feature>
<proteinExistence type="predicted"/>
<dbReference type="PATRIC" id="fig|182217.3.peg.1031"/>
<evidence type="ECO:0000259" key="7">
    <source>
        <dbReference type="Pfam" id="PF03553"/>
    </source>
</evidence>
<dbReference type="HOGENOM" id="CLU_037927_0_0_7"/>
<evidence type="ECO:0000256" key="5">
    <source>
        <dbReference type="ARBA" id="ARBA00023136"/>
    </source>
</evidence>
<feature type="transmembrane region" description="Helical" evidence="6">
    <location>
        <begin position="291"/>
        <end position="310"/>
    </location>
</feature>
<dbReference type="KEGG" id="hce:HCW_04840"/>
<gene>
    <name evidence="9" type="ordered locus">HCW_04840</name>
</gene>
<dbReference type="InterPro" id="IPR018461">
    <property type="entry name" value="Na/H_Antiport_NhaC-like_C"/>
</dbReference>
<feature type="transmembrane region" description="Helical" evidence="6">
    <location>
        <begin position="330"/>
        <end position="361"/>
    </location>
</feature>
<evidence type="ECO:0008006" key="11">
    <source>
        <dbReference type="Google" id="ProtNLM"/>
    </source>
</evidence>
<dbReference type="PANTHER" id="PTHR37821:SF1">
    <property type="entry name" value="AMINO ACID TRANSPORTER YUIF-RELATED"/>
    <property type="match status" value="1"/>
</dbReference>
<feature type="transmembrane region" description="Helical" evidence="6">
    <location>
        <begin position="368"/>
        <end position="386"/>
    </location>
</feature>
<feature type="domain" description="Putative Na+/H+ antiporter N-terminal" evidence="8">
    <location>
        <begin position="12"/>
        <end position="95"/>
    </location>
</feature>
<evidence type="ECO:0000256" key="2">
    <source>
        <dbReference type="ARBA" id="ARBA00022475"/>
    </source>
</evidence>
<evidence type="ECO:0000313" key="9">
    <source>
        <dbReference type="EMBL" id="AFI04235.1"/>
    </source>
</evidence>
<dbReference type="Pfam" id="PF13726">
    <property type="entry name" value="Na_H_antiport_2"/>
    <property type="match status" value="1"/>
</dbReference>
<dbReference type="eggNOG" id="COG2056">
    <property type="taxonomic scope" value="Bacteria"/>
</dbReference>
<dbReference type="GO" id="GO:0005886">
    <property type="term" value="C:plasma membrane"/>
    <property type="evidence" value="ECO:0007669"/>
    <property type="project" value="UniProtKB-SubCell"/>
</dbReference>
<feature type="transmembrane region" description="Helical" evidence="6">
    <location>
        <begin position="102"/>
        <end position="135"/>
    </location>
</feature>
<keyword evidence="5 6" id="KW-0472">Membrane</keyword>
<keyword evidence="10" id="KW-1185">Reference proteome</keyword>
<feature type="transmembrane region" description="Helical" evidence="6">
    <location>
        <begin position="7"/>
        <end position="27"/>
    </location>
</feature>
<keyword evidence="2" id="KW-1003">Cell membrane</keyword>
<keyword evidence="4 6" id="KW-1133">Transmembrane helix</keyword>
<feature type="transmembrane region" description="Helical" evidence="6">
    <location>
        <begin position="63"/>
        <end position="82"/>
    </location>
</feature>
<dbReference type="Pfam" id="PF03553">
    <property type="entry name" value="Na_H_antiporter"/>
    <property type="match status" value="1"/>
</dbReference>
<keyword evidence="3 6" id="KW-0812">Transmembrane</keyword>
<feature type="transmembrane region" description="Helical" evidence="6">
    <location>
        <begin position="261"/>
        <end position="279"/>
    </location>
</feature>
<feature type="transmembrane region" description="Helical" evidence="6">
    <location>
        <begin position="147"/>
        <end position="171"/>
    </location>
</feature>
<name>I0EMR6_HELC0</name>
<dbReference type="Proteomes" id="UP000005010">
    <property type="component" value="Chromosome"/>
</dbReference>
<dbReference type="AlphaFoldDB" id="I0EMR6"/>
<evidence type="ECO:0000313" key="10">
    <source>
        <dbReference type="Proteomes" id="UP000005010"/>
    </source>
</evidence>
<dbReference type="InterPro" id="IPR052576">
    <property type="entry name" value="AA_Transporter-Related"/>
</dbReference>
<comment type="subcellular location">
    <subcellularLocation>
        <location evidence="1">Cell membrane</location>
        <topology evidence="1">Multi-pass membrane protein</topology>
    </subcellularLocation>
</comment>
<evidence type="ECO:0000256" key="4">
    <source>
        <dbReference type="ARBA" id="ARBA00022989"/>
    </source>
</evidence>
<feature type="transmembrane region" description="Helical" evidence="6">
    <location>
        <begin position="191"/>
        <end position="214"/>
    </location>
</feature>
<organism evidence="9 10">
    <name type="scientific">Helicobacter cetorum (strain ATCC BAA-429 / MIT 00-7128)</name>
    <dbReference type="NCBI Taxonomy" id="182217"/>
    <lineage>
        <taxon>Bacteria</taxon>
        <taxon>Pseudomonadati</taxon>
        <taxon>Campylobacterota</taxon>
        <taxon>Epsilonproteobacteria</taxon>
        <taxon>Campylobacterales</taxon>
        <taxon>Helicobacteraceae</taxon>
        <taxon>Helicobacter</taxon>
    </lineage>
</organism>
<evidence type="ECO:0000256" key="1">
    <source>
        <dbReference type="ARBA" id="ARBA00004651"/>
    </source>
</evidence>
<evidence type="ECO:0000256" key="6">
    <source>
        <dbReference type="SAM" id="Phobius"/>
    </source>
</evidence>
<evidence type="ECO:0000256" key="3">
    <source>
        <dbReference type="ARBA" id="ARBA00022692"/>
    </source>
</evidence>
<dbReference type="STRING" id="182217.HCW_04840"/>
<dbReference type="EMBL" id="CP003479">
    <property type="protein sequence ID" value="AFI04235.1"/>
    <property type="molecule type" value="Genomic_DNA"/>
</dbReference>
<feature type="transmembrane region" description="Helical" evidence="6">
    <location>
        <begin position="420"/>
        <end position="438"/>
    </location>
</feature>
<feature type="domain" description="Na+/H+ antiporter NhaC-like C-terminal" evidence="7">
    <location>
        <begin position="152"/>
        <end position="434"/>
    </location>
</feature>
<sequence length="439" mass="47407">MLESSAISIWVNPAFIAIIVMCVLSLLRLNIMLSMISATLIAGLMGGLSLTESFNVMIDGMKGNLKIALSYILLGALAVAIAKSNLIKIALSKLVCFMDQKRMIFCFVIAFIACFSQNLIPVHIAFIPILIPPLLHVMNRLKLDRRAVACALTFGLQAPYLALPVGFGLIFQTTILEQLKLNGIQTNLAQITSVMWIAGLAMLFGLLIAVLVLYRKPRIYIEKTFDLEDYSKLTLNYHDYLTLVGIVIAFLVQIITDSMPLAAFLALVVMLIGRSIKWDETDQLMDDSVKMMAFIAFVMLVASGFGEVLQKVHATQDLVNSIASIIQGKLVGAILMLLAGLFITMGIGTSFGTIPIIAVFYCPLCQSLGFGIEATILLIGTAAALGDAGSPASDSTMGPTCGLNADNQHNHIYDTCVPTFLVYNLSLIIFGVVGALLLG</sequence>
<dbReference type="PANTHER" id="PTHR37821">
    <property type="entry name" value="AMINO ACID TRANSPORTER YUIF-RELATED"/>
    <property type="match status" value="1"/>
</dbReference>
<reference evidence="10" key="1">
    <citation type="submission" date="2012-04" db="EMBL/GenBank/DDBJ databases">
        <title>Complete genome sequence of Helicobacter cetorum strain MIT 00-7128.</title>
        <authorList>
            <person name="Kersulyte D."/>
            <person name="Berg D.E."/>
        </authorList>
    </citation>
    <scope>NUCLEOTIDE SEQUENCE [LARGE SCALE GENOMIC DNA]</scope>
    <source>
        <strain evidence="10">MIT 00-7128</strain>
    </source>
</reference>
<protein>
    <recommendedName>
        <fullName evidence="11">Permease</fullName>
    </recommendedName>
</protein>
<accession>I0EMR6</accession>
<dbReference type="RefSeq" id="WP_014661105.1">
    <property type="nucleotide sequence ID" value="NC_017737.1"/>
</dbReference>
<evidence type="ECO:0000259" key="8">
    <source>
        <dbReference type="Pfam" id="PF13726"/>
    </source>
</evidence>
<dbReference type="InterPro" id="IPR032813">
    <property type="entry name" value="Na_H_antiport_N"/>
</dbReference>
<dbReference type="PRINTS" id="PR00173">
    <property type="entry name" value="EDTRNSPORT"/>
</dbReference>